<reference evidence="2" key="1">
    <citation type="submission" date="2024-06" db="EMBL/GenBank/DDBJ databases">
        <title>Multi-omics analyses provide insights into the biosynthesis of the anticancer antibiotic pleurotin in Hohenbuehelia grisea.</title>
        <authorList>
            <person name="Weaver J.A."/>
            <person name="Alberti F."/>
        </authorList>
    </citation>
    <scope>NUCLEOTIDE SEQUENCE [LARGE SCALE GENOMIC DNA]</scope>
    <source>
        <strain evidence="2">T-177</strain>
    </source>
</reference>
<gene>
    <name evidence="1" type="ORF">HGRIS_004298</name>
</gene>
<protein>
    <submittedName>
        <fullName evidence="1">Uncharacterized protein</fullName>
    </submittedName>
</protein>
<proteinExistence type="predicted"/>
<dbReference type="Proteomes" id="UP001556367">
    <property type="component" value="Unassembled WGS sequence"/>
</dbReference>
<name>A0ABR3IPC3_9AGAR</name>
<evidence type="ECO:0000313" key="2">
    <source>
        <dbReference type="Proteomes" id="UP001556367"/>
    </source>
</evidence>
<dbReference type="EMBL" id="JASNQZ010000019">
    <property type="protein sequence ID" value="KAL0945145.1"/>
    <property type="molecule type" value="Genomic_DNA"/>
</dbReference>
<organism evidence="1 2">
    <name type="scientific">Hohenbuehelia grisea</name>
    <dbReference type="NCBI Taxonomy" id="104357"/>
    <lineage>
        <taxon>Eukaryota</taxon>
        <taxon>Fungi</taxon>
        <taxon>Dikarya</taxon>
        <taxon>Basidiomycota</taxon>
        <taxon>Agaricomycotina</taxon>
        <taxon>Agaricomycetes</taxon>
        <taxon>Agaricomycetidae</taxon>
        <taxon>Agaricales</taxon>
        <taxon>Pleurotineae</taxon>
        <taxon>Pleurotaceae</taxon>
        <taxon>Hohenbuehelia</taxon>
    </lineage>
</organism>
<sequence>MAKKRDQLAWAKIYGSCYVRPPTIVSDVSRQVDQLRSEPHLEADEGYAYWPRCHPQLAIPSCRYLI</sequence>
<comment type="caution">
    <text evidence="1">The sequence shown here is derived from an EMBL/GenBank/DDBJ whole genome shotgun (WGS) entry which is preliminary data.</text>
</comment>
<accession>A0ABR3IPC3</accession>
<evidence type="ECO:0000313" key="1">
    <source>
        <dbReference type="EMBL" id="KAL0945145.1"/>
    </source>
</evidence>
<keyword evidence="2" id="KW-1185">Reference proteome</keyword>